<feature type="compositionally biased region" description="Basic and acidic residues" evidence="3">
    <location>
        <begin position="84"/>
        <end position="103"/>
    </location>
</feature>
<reference evidence="5 6" key="1">
    <citation type="journal article" date="2020" name="ISME J.">
        <title>Uncovering the hidden diversity of litter-decomposition mechanisms in mushroom-forming fungi.</title>
        <authorList>
            <person name="Floudas D."/>
            <person name="Bentzer J."/>
            <person name="Ahren D."/>
            <person name="Johansson T."/>
            <person name="Persson P."/>
            <person name="Tunlid A."/>
        </authorList>
    </citation>
    <scope>NUCLEOTIDE SEQUENCE [LARGE SCALE GENOMIC DNA]</scope>
    <source>
        <strain evidence="5 6">CBS 146.42</strain>
    </source>
</reference>
<feature type="compositionally biased region" description="Low complexity" evidence="3">
    <location>
        <begin position="12"/>
        <end position="26"/>
    </location>
</feature>
<feature type="compositionally biased region" description="Gly residues" evidence="3">
    <location>
        <begin position="443"/>
        <end position="452"/>
    </location>
</feature>
<dbReference type="GO" id="GO:0005634">
    <property type="term" value="C:nucleus"/>
    <property type="evidence" value="ECO:0007669"/>
    <property type="project" value="UniProtKB-SubCell"/>
</dbReference>
<dbReference type="Pfam" id="PF07808">
    <property type="entry name" value="RED_N"/>
    <property type="match status" value="1"/>
</dbReference>
<feature type="compositionally biased region" description="Polar residues" evidence="3">
    <location>
        <begin position="260"/>
        <end position="278"/>
    </location>
</feature>
<comment type="caution">
    <text evidence="5">The sequence shown here is derived from an EMBL/GenBank/DDBJ whole genome shotgun (WGS) entry which is preliminary data.</text>
</comment>
<evidence type="ECO:0000256" key="2">
    <source>
        <dbReference type="ARBA" id="ARBA00023242"/>
    </source>
</evidence>
<proteinExistence type="predicted"/>
<evidence type="ECO:0000313" key="5">
    <source>
        <dbReference type="EMBL" id="KAF5362213.1"/>
    </source>
</evidence>
<evidence type="ECO:0000256" key="3">
    <source>
        <dbReference type="SAM" id="MobiDB-lite"/>
    </source>
</evidence>
<feature type="region of interest" description="Disordered" evidence="3">
    <location>
        <begin position="147"/>
        <end position="412"/>
    </location>
</feature>
<feature type="compositionally biased region" description="Acidic residues" evidence="3">
    <location>
        <begin position="302"/>
        <end position="316"/>
    </location>
</feature>
<feature type="compositionally biased region" description="Polar residues" evidence="3">
    <location>
        <begin position="358"/>
        <end position="376"/>
    </location>
</feature>
<feature type="domain" description="RED-like N-terminal" evidence="4">
    <location>
        <begin position="52"/>
        <end position="160"/>
    </location>
</feature>
<dbReference type="AlphaFoldDB" id="A0A8H5LM50"/>
<gene>
    <name evidence="5" type="ORF">D9756_002331</name>
</gene>
<dbReference type="OrthoDB" id="3366823at2759"/>
<feature type="compositionally biased region" description="Polar residues" evidence="3">
    <location>
        <begin position="1"/>
        <end position="11"/>
    </location>
</feature>
<keyword evidence="6" id="KW-1185">Reference proteome</keyword>
<feature type="compositionally biased region" description="Basic and acidic residues" evidence="3">
    <location>
        <begin position="453"/>
        <end position="472"/>
    </location>
</feature>
<dbReference type="InterPro" id="IPR012916">
    <property type="entry name" value="RED_N"/>
</dbReference>
<dbReference type="Proteomes" id="UP000559027">
    <property type="component" value="Unassembled WGS sequence"/>
</dbReference>
<dbReference type="InterPro" id="IPR039896">
    <property type="entry name" value="Red-like"/>
</dbReference>
<sequence>MDQDSFRTLLTSSSSGSRPRGSNSRGTPLVNASSKPKTIDASKPIFKPRKIKKATEEGKYRDRAAERREGGGNDYAHVESVLEDFQRRNADSEDQKAVEEKRKYLGGDSEHSILVKGLDMALLEQNKARAAFDTTEDDDTLEQAYMEAASSTVPKKRTRADILNDLKQKRSQPGQVDEEATSEGATKPKDDAKAFEQAAKQGKFKPIGFKPIGGSEEKAKKKKKLKSGDRTTKEGSERKKKKRKIEANEPGSKVEGKTEIPSTEVSVPAPTTSASKTNPEPEPEPEPLGDDFDIFTGAGDYDGIDLGDDDEEEDGEVEKLSKQLGDISPRPAVAAGSKGWFVTEDDEDEPPTPPKPIVQSSSSHESTSKMRSTSPGRIQRKDENDETGDGDTREFGEEEEQQLMRLQPLSSSALPSIREFLAMDEATEAVEKRRKRKEKKKVGGAGGAGGGKSMEEKVNRDYQSKKEASGTR</sequence>
<feature type="region of interest" description="Disordered" evidence="3">
    <location>
        <begin position="1"/>
        <end position="103"/>
    </location>
</feature>
<protein>
    <recommendedName>
        <fullName evidence="4">RED-like N-terminal domain-containing protein</fullName>
    </recommendedName>
</protein>
<comment type="subcellular location">
    <subcellularLocation>
        <location evidence="1">Nucleus</location>
    </subcellularLocation>
</comment>
<name>A0A8H5LM50_9AGAR</name>
<dbReference type="EMBL" id="JAACJO010000002">
    <property type="protein sequence ID" value="KAF5362213.1"/>
    <property type="molecule type" value="Genomic_DNA"/>
</dbReference>
<dbReference type="PANTHER" id="PTHR12765">
    <property type="entry name" value="RED PROTEIN IK FACTOR CYTOKINE IK"/>
    <property type="match status" value="1"/>
</dbReference>
<accession>A0A8H5LM50</accession>
<keyword evidence="2" id="KW-0539">Nucleus</keyword>
<feature type="compositionally biased region" description="Basic and acidic residues" evidence="3">
    <location>
        <begin position="53"/>
        <end position="71"/>
    </location>
</feature>
<feature type="compositionally biased region" description="Basic and acidic residues" evidence="3">
    <location>
        <begin position="159"/>
        <end position="168"/>
    </location>
</feature>
<organism evidence="5 6">
    <name type="scientific">Leucocoprinus leucothites</name>
    <dbReference type="NCBI Taxonomy" id="201217"/>
    <lineage>
        <taxon>Eukaryota</taxon>
        <taxon>Fungi</taxon>
        <taxon>Dikarya</taxon>
        <taxon>Basidiomycota</taxon>
        <taxon>Agaricomycotina</taxon>
        <taxon>Agaricomycetes</taxon>
        <taxon>Agaricomycetidae</taxon>
        <taxon>Agaricales</taxon>
        <taxon>Agaricineae</taxon>
        <taxon>Agaricaceae</taxon>
        <taxon>Leucocoprinus</taxon>
    </lineage>
</organism>
<feature type="compositionally biased region" description="Basic residues" evidence="3">
    <location>
        <begin position="432"/>
        <end position="442"/>
    </location>
</feature>
<evidence type="ECO:0000313" key="6">
    <source>
        <dbReference type="Proteomes" id="UP000559027"/>
    </source>
</evidence>
<feature type="compositionally biased region" description="Acidic residues" evidence="3">
    <location>
        <begin position="281"/>
        <end position="293"/>
    </location>
</feature>
<evidence type="ECO:0000256" key="1">
    <source>
        <dbReference type="ARBA" id="ARBA00004123"/>
    </source>
</evidence>
<feature type="region of interest" description="Disordered" evidence="3">
    <location>
        <begin position="429"/>
        <end position="472"/>
    </location>
</feature>
<evidence type="ECO:0000259" key="4">
    <source>
        <dbReference type="Pfam" id="PF07808"/>
    </source>
</evidence>
<feature type="compositionally biased region" description="Basic and acidic residues" evidence="3">
    <location>
        <begin position="226"/>
        <end position="237"/>
    </location>
</feature>